<evidence type="ECO:0000313" key="2">
    <source>
        <dbReference type="Proteomes" id="UP000314294"/>
    </source>
</evidence>
<evidence type="ECO:0000313" key="1">
    <source>
        <dbReference type="EMBL" id="TNN41474.1"/>
    </source>
</evidence>
<dbReference type="AlphaFoldDB" id="A0A4Z2FL26"/>
<dbReference type="Proteomes" id="UP000314294">
    <property type="component" value="Unassembled WGS sequence"/>
</dbReference>
<dbReference type="EMBL" id="SRLO01001105">
    <property type="protein sequence ID" value="TNN41474.1"/>
    <property type="molecule type" value="Genomic_DNA"/>
</dbReference>
<name>A0A4Z2FL26_9TELE</name>
<comment type="caution">
    <text evidence="1">The sequence shown here is derived from an EMBL/GenBank/DDBJ whole genome shotgun (WGS) entry which is preliminary data.</text>
</comment>
<proteinExistence type="predicted"/>
<accession>A0A4Z2FL26</accession>
<protein>
    <submittedName>
        <fullName evidence="1">Uncharacterized protein</fullName>
    </submittedName>
</protein>
<gene>
    <name evidence="1" type="ORF">EYF80_048358</name>
</gene>
<organism evidence="1 2">
    <name type="scientific">Liparis tanakae</name>
    <name type="common">Tanaka's snailfish</name>
    <dbReference type="NCBI Taxonomy" id="230148"/>
    <lineage>
        <taxon>Eukaryota</taxon>
        <taxon>Metazoa</taxon>
        <taxon>Chordata</taxon>
        <taxon>Craniata</taxon>
        <taxon>Vertebrata</taxon>
        <taxon>Euteleostomi</taxon>
        <taxon>Actinopterygii</taxon>
        <taxon>Neopterygii</taxon>
        <taxon>Teleostei</taxon>
        <taxon>Neoteleostei</taxon>
        <taxon>Acanthomorphata</taxon>
        <taxon>Eupercaria</taxon>
        <taxon>Perciformes</taxon>
        <taxon>Cottioidei</taxon>
        <taxon>Cottales</taxon>
        <taxon>Liparidae</taxon>
        <taxon>Liparis</taxon>
    </lineage>
</organism>
<keyword evidence="2" id="KW-1185">Reference proteome</keyword>
<reference evidence="1 2" key="1">
    <citation type="submission" date="2019-03" db="EMBL/GenBank/DDBJ databases">
        <title>First draft genome of Liparis tanakae, snailfish: a comprehensive survey of snailfish specific genes.</title>
        <authorList>
            <person name="Kim W."/>
            <person name="Song I."/>
            <person name="Jeong J.-H."/>
            <person name="Kim D."/>
            <person name="Kim S."/>
            <person name="Ryu S."/>
            <person name="Song J.Y."/>
            <person name="Lee S.K."/>
        </authorList>
    </citation>
    <scope>NUCLEOTIDE SEQUENCE [LARGE SCALE GENOMIC DNA]</scope>
    <source>
        <tissue evidence="1">Muscle</tissue>
    </source>
</reference>
<sequence>MERGSACNSHPANRPWISTADCIILAFPIKRSIRATIKQTFFFNDCEDTRSPRLPPAVSDEDPE</sequence>